<proteinExistence type="predicted"/>
<reference evidence="3" key="1">
    <citation type="submission" date="2025-08" db="UniProtKB">
        <authorList>
            <consortium name="RefSeq"/>
        </authorList>
    </citation>
    <scope>IDENTIFICATION</scope>
</reference>
<protein>
    <submittedName>
        <fullName evidence="3">Uncharacterized protein LOC113147159</fullName>
    </submittedName>
</protein>
<name>A0A6P6RX95_9EIME</name>
<dbReference type="GeneID" id="113147159"/>
<evidence type="ECO:0000256" key="1">
    <source>
        <dbReference type="SAM" id="MobiDB-lite"/>
    </source>
</evidence>
<organism evidence="2 3">
    <name type="scientific">Cyclospora cayetanensis</name>
    <dbReference type="NCBI Taxonomy" id="88456"/>
    <lineage>
        <taxon>Eukaryota</taxon>
        <taxon>Sar</taxon>
        <taxon>Alveolata</taxon>
        <taxon>Apicomplexa</taxon>
        <taxon>Conoidasida</taxon>
        <taxon>Coccidia</taxon>
        <taxon>Eucoccidiorida</taxon>
        <taxon>Eimeriorina</taxon>
        <taxon>Eimeriidae</taxon>
        <taxon>Cyclospora</taxon>
    </lineage>
</organism>
<evidence type="ECO:0000313" key="2">
    <source>
        <dbReference type="Proteomes" id="UP000515125"/>
    </source>
</evidence>
<evidence type="ECO:0000313" key="3">
    <source>
        <dbReference type="RefSeq" id="XP_026192511.1"/>
    </source>
</evidence>
<dbReference type="AlphaFoldDB" id="A0A6P6RX95"/>
<gene>
    <name evidence="3" type="primary">LOC113147159</name>
</gene>
<keyword evidence="2" id="KW-1185">Reference proteome</keyword>
<dbReference type="Proteomes" id="UP000515125">
    <property type="component" value="Unplaced"/>
</dbReference>
<dbReference type="RefSeq" id="XP_026192511.1">
    <property type="nucleotide sequence ID" value="XM_026336726.1"/>
</dbReference>
<feature type="region of interest" description="Disordered" evidence="1">
    <location>
        <begin position="67"/>
        <end position="111"/>
    </location>
</feature>
<feature type="compositionally biased region" description="Low complexity" evidence="1">
    <location>
        <begin position="96"/>
        <end position="111"/>
    </location>
</feature>
<accession>A0A6P6RX95</accession>
<sequence>MAVLLCRIAVDGSSVPVDRPFCCQSAAVLRTAASHAATAEQPAGASVRDEFVLRTAAPAALRAALPSLPSADASSSEEAEEAGEVAAGKADETRLATRAAPRAAAARPAAAATSHACVTGAGAGAERCGTKARQENP</sequence>